<dbReference type="AlphaFoldDB" id="A0A2U2BP15"/>
<reference evidence="11 12" key="1">
    <citation type="submission" date="2018-05" db="EMBL/GenBank/DDBJ databases">
        <title>Genome Sequence of an Efficient Indole-Degrading Bacterium, Alcaligenes sp.YBY.</title>
        <authorList>
            <person name="Yang B."/>
        </authorList>
    </citation>
    <scope>NUCLEOTIDE SEQUENCE [LARGE SCALE GENOMIC DNA]</scope>
    <source>
        <strain evidence="11 12">YBY</strain>
    </source>
</reference>
<evidence type="ECO:0000256" key="5">
    <source>
        <dbReference type="ARBA" id="ARBA00022519"/>
    </source>
</evidence>
<dbReference type="GO" id="GO:0016887">
    <property type="term" value="F:ATP hydrolysis activity"/>
    <property type="evidence" value="ECO:0007669"/>
    <property type="project" value="InterPro"/>
</dbReference>
<comment type="subcellular location">
    <subcellularLocation>
        <location evidence="1">Cell inner membrane</location>
        <topology evidence="1">Peripheral membrane protein</topology>
    </subcellularLocation>
</comment>
<dbReference type="CDD" id="cd03257">
    <property type="entry name" value="ABC_NikE_OppD_transporters"/>
    <property type="match status" value="2"/>
</dbReference>
<organism evidence="11 12">
    <name type="scientific">Alcaligenes faecalis</name>
    <dbReference type="NCBI Taxonomy" id="511"/>
    <lineage>
        <taxon>Bacteria</taxon>
        <taxon>Pseudomonadati</taxon>
        <taxon>Pseudomonadota</taxon>
        <taxon>Betaproteobacteria</taxon>
        <taxon>Burkholderiales</taxon>
        <taxon>Alcaligenaceae</taxon>
        <taxon>Alcaligenes</taxon>
    </lineage>
</organism>
<dbReference type="Pfam" id="PF08352">
    <property type="entry name" value="oligo_HPY"/>
    <property type="match status" value="2"/>
</dbReference>
<evidence type="ECO:0000256" key="4">
    <source>
        <dbReference type="ARBA" id="ARBA00022475"/>
    </source>
</evidence>
<dbReference type="Pfam" id="PF00005">
    <property type="entry name" value="ABC_tran"/>
    <property type="match status" value="2"/>
</dbReference>
<dbReference type="NCBIfam" id="NF008453">
    <property type="entry name" value="PRK11308.1"/>
    <property type="match status" value="2"/>
</dbReference>
<evidence type="ECO:0000256" key="2">
    <source>
        <dbReference type="ARBA" id="ARBA00005417"/>
    </source>
</evidence>
<dbReference type="GO" id="GO:0005524">
    <property type="term" value="F:ATP binding"/>
    <property type="evidence" value="ECO:0007669"/>
    <property type="project" value="UniProtKB-KW"/>
</dbReference>
<dbReference type="Proteomes" id="UP000245216">
    <property type="component" value="Unassembled WGS sequence"/>
</dbReference>
<dbReference type="InterPro" id="IPR050388">
    <property type="entry name" value="ABC_Ni/Peptide_Import"/>
</dbReference>
<dbReference type="PANTHER" id="PTHR43297:SF14">
    <property type="entry name" value="ATPASE AAA-TYPE CORE DOMAIN-CONTAINING PROTEIN"/>
    <property type="match status" value="1"/>
</dbReference>
<dbReference type="InterPro" id="IPR013563">
    <property type="entry name" value="Oligopep_ABC_C"/>
</dbReference>
<keyword evidence="6" id="KW-0547">Nucleotide-binding</keyword>
<protein>
    <submittedName>
        <fullName evidence="11">ABC transporter ATP-binding protein</fullName>
    </submittedName>
</protein>
<dbReference type="InterPro" id="IPR017871">
    <property type="entry name" value="ABC_transporter-like_CS"/>
</dbReference>
<feature type="domain" description="ABC transporter" evidence="10">
    <location>
        <begin position="345"/>
        <end position="592"/>
    </location>
</feature>
<keyword evidence="7 11" id="KW-0067">ATP-binding</keyword>
<dbReference type="GO" id="GO:0005886">
    <property type="term" value="C:plasma membrane"/>
    <property type="evidence" value="ECO:0007669"/>
    <property type="project" value="UniProtKB-SubCell"/>
</dbReference>
<dbReference type="InterPro" id="IPR003439">
    <property type="entry name" value="ABC_transporter-like_ATP-bd"/>
</dbReference>
<dbReference type="SUPFAM" id="SSF52540">
    <property type="entry name" value="P-loop containing nucleoside triphosphate hydrolases"/>
    <property type="match status" value="2"/>
</dbReference>
<keyword evidence="3" id="KW-0813">Transport</keyword>
<accession>A0A2U2BP15</accession>
<evidence type="ECO:0000256" key="3">
    <source>
        <dbReference type="ARBA" id="ARBA00022448"/>
    </source>
</evidence>
<comment type="similarity">
    <text evidence="2">Belongs to the ABC transporter superfamily.</text>
</comment>
<dbReference type="GO" id="GO:0015833">
    <property type="term" value="P:peptide transport"/>
    <property type="evidence" value="ECO:0007669"/>
    <property type="project" value="InterPro"/>
</dbReference>
<sequence>MSVPVIEFKQVSVSVPVQGQSVELLRKVSFAVQAGRTLGLVGESGAGKSMIGRVISGMLPSNLRLSSGQVCFQGSVVTGAQMRRLLGRKVAFVPQEPLSSLNPVLTIRQQMFEHLARLGIPRASREQYCLERLHEVGLPDPPSMLGRYAHELSGGQCQRILIAMAFSGDPELIVADEPTTALDVITQAQIIRILRDVQQRHQTAVILITHDLRMAAHVCDEVAVLYAGDVVEQGPAADVLDTPLHPYSWALKNATPALNGPLYALPSLADIMPGLKDMRDLPGCRFARRCPTRNAVCEQRAPELEAVKPGHWVSCAGPCMTRDVAAQAQLHVLPQGPSEESAPLVEFQNVERSYRVTRNGCRSLMYALRPLSLSVRPGEMVGVVGESGSGKSTVARLMVGLLQPSGGQVLVQGQSREQFAKGQGESLSQTIQMVFQDPDSALNPRRSVQQLVTQVLELQPGMTPEQRRQKADELMAQVGIAQDAGLRFPSELSGGQKQRVNIARALCVQPRLLVADEIVSGLDVSVQALILNLLLRLNKELGIAVVFISHDLSVIRYLCTRVLVMKNGEVVEQGNTAEVFADPQHPYTRLLLGSVPPDDSSQIWPAPLDCPSQTVGEAAPALVPAMAV</sequence>
<keyword evidence="8" id="KW-1278">Translocase</keyword>
<dbReference type="InterPro" id="IPR003593">
    <property type="entry name" value="AAA+_ATPase"/>
</dbReference>
<gene>
    <name evidence="11" type="ORF">DF183_03020</name>
</gene>
<dbReference type="PROSITE" id="PS50893">
    <property type="entry name" value="ABC_TRANSPORTER_2"/>
    <property type="match status" value="2"/>
</dbReference>
<keyword evidence="5" id="KW-0997">Cell inner membrane</keyword>
<dbReference type="NCBIfam" id="TIGR01727">
    <property type="entry name" value="oligo_HPY"/>
    <property type="match status" value="1"/>
</dbReference>
<evidence type="ECO:0000256" key="8">
    <source>
        <dbReference type="ARBA" id="ARBA00022967"/>
    </source>
</evidence>
<evidence type="ECO:0000313" key="11">
    <source>
        <dbReference type="EMBL" id="PWE15717.1"/>
    </source>
</evidence>
<dbReference type="InterPro" id="IPR027417">
    <property type="entry name" value="P-loop_NTPase"/>
</dbReference>
<dbReference type="SMART" id="SM00382">
    <property type="entry name" value="AAA"/>
    <property type="match status" value="2"/>
</dbReference>
<dbReference type="Gene3D" id="3.40.50.300">
    <property type="entry name" value="P-loop containing nucleotide triphosphate hydrolases"/>
    <property type="match status" value="2"/>
</dbReference>
<evidence type="ECO:0000256" key="6">
    <source>
        <dbReference type="ARBA" id="ARBA00022741"/>
    </source>
</evidence>
<evidence type="ECO:0000256" key="9">
    <source>
        <dbReference type="ARBA" id="ARBA00023136"/>
    </source>
</evidence>
<keyword evidence="9" id="KW-0472">Membrane</keyword>
<dbReference type="NCBIfam" id="NF007739">
    <property type="entry name" value="PRK10419.1"/>
    <property type="match status" value="2"/>
</dbReference>
<feature type="domain" description="ABC transporter" evidence="10">
    <location>
        <begin position="6"/>
        <end position="252"/>
    </location>
</feature>
<evidence type="ECO:0000259" key="10">
    <source>
        <dbReference type="PROSITE" id="PS50893"/>
    </source>
</evidence>
<keyword evidence="4" id="KW-1003">Cell membrane</keyword>
<dbReference type="PANTHER" id="PTHR43297">
    <property type="entry name" value="OLIGOPEPTIDE TRANSPORT ATP-BINDING PROTEIN APPD"/>
    <property type="match status" value="1"/>
</dbReference>
<evidence type="ECO:0000256" key="1">
    <source>
        <dbReference type="ARBA" id="ARBA00004417"/>
    </source>
</evidence>
<evidence type="ECO:0000256" key="7">
    <source>
        <dbReference type="ARBA" id="ARBA00022840"/>
    </source>
</evidence>
<dbReference type="PROSITE" id="PS00211">
    <property type="entry name" value="ABC_TRANSPORTER_1"/>
    <property type="match status" value="2"/>
</dbReference>
<dbReference type="EMBL" id="QEXO01000001">
    <property type="protein sequence ID" value="PWE15717.1"/>
    <property type="molecule type" value="Genomic_DNA"/>
</dbReference>
<name>A0A2U2BP15_ALCFA</name>
<reference evidence="11 12" key="2">
    <citation type="submission" date="2018-05" db="EMBL/GenBank/DDBJ databases">
        <authorList>
            <person name="Lanie J.A."/>
            <person name="Ng W.-L."/>
            <person name="Kazmierczak K.M."/>
            <person name="Andrzejewski T.M."/>
            <person name="Davidsen T.M."/>
            <person name="Wayne K.J."/>
            <person name="Tettelin H."/>
            <person name="Glass J.I."/>
            <person name="Rusch D."/>
            <person name="Podicherti R."/>
            <person name="Tsui H.-C.T."/>
            <person name="Winkler M.E."/>
        </authorList>
    </citation>
    <scope>NUCLEOTIDE SEQUENCE [LARGE SCALE GENOMIC DNA]</scope>
    <source>
        <strain evidence="11 12">YBY</strain>
    </source>
</reference>
<proteinExistence type="inferred from homology"/>
<comment type="caution">
    <text evidence="11">The sequence shown here is derived from an EMBL/GenBank/DDBJ whole genome shotgun (WGS) entry which is preliminary data.</text>
</comment>
<dbReference type="STRING" id="511.UZ73_02085"/>
<dbReference type="RefSeq" id="WP_109088364.1">
    <property type="nucleotide sequence ID" value="NZ_QEXO01000001.1"/>
</dbReference>
<evidence type="ECO:0000313" key="12">
    <source>
        <dbReference type="Proteomes" id="UP000245216"/>
    </source>
</evidence>